<protein>
    <submittedName>
        <fullName evidence="2">Uncharacterized protein</fullName>
    </submittedName>
</protein>
<keyword evidence="3" id="KW-1185">Reference proteome</keyword>
<accession>A0ABQ5I437</accession>
<reference evidence="2" key="2">
    <citation type="submission" date="2022-01" db="EMBL/GenBank/DDBJ databases">
        <authorList>
            <person name="Yamashiro T."/>
            <person name="Shiraishi A."/>
            <person name="Satake H."/>
            <person name="Nakayama K."/>
        </authorList>
    </citation>
    <scope>NUCLEOTIDE SEQUENCE</scope>
</reference>
<proteinExistence type="predicted"/>
<evidence type="ECO:0000256" key="1">
    <source>
        <dbReference type="SAM" id="MobiDB-lite"/>
    </source>
</evidence>
<dbReference type="Proteomes" id="UP001151760">
    <property type="component" value="Unassembled WGS sequence"/>
</dbReference>
<organism evidence="2 3">
    <name type="scientific">Tanacetum coccineum</name>
    <dbReference type="NCBI Taxonomy" id="301880"/>
    <lineage>
        <taxon>Eukaryota</taxon>
        <taxon>Viridiplantae</taxon>
        <taxon>Streptophyta</taxon>
        <taxon>Embryophyta</taxon>
        <taxon>Tracheophyta</taxon>
        <taxon>Spermatophyta</taxon>
        <taxon>Magnoliopsida</taxon>
        <taxon>eudicotyledons</taxon>
        <taxon>Gunneridae</taxon>
        <taxon>Pentapetalae</taxon>
        <taxon>asterids</taxon>
        <taxon>campanulids</taxon>
        <taxon>Asterales</taxon>
        <taxon>Asteraceae</taxon>
        <taxon>Asteroideae</taxon>
        <taxon>Anthemideae</taxon>
        <taxon>Anthemidinae</taxon>
        <taxon>Tanacetum</taxon>
    </lineage>
</organism>
<comment type="caution">
    <text evidence="2">The sequence shown here is derived from an EMBL/GenBank/DDBJ whole genome shotgun (WGS) entry which is preliminary data.</text>
</comment>
<evidence type="ECO:0000313" key="2">
    <source>
        <dbReference type="EMBL" id="GJT94102.1"/>
    </source>
</evidence>
<evidence type="ECO:0000313" key="3">
    <source>
        <dbReference type="Proteomes" id="UP001151760"/>
    </source>
</evidence>
<sequence length="204" mass="23216">MPRILRNHYRTHASITIGWDDIKELVKPVKAITTPQGITKTPDRRLLELEDQINFLLKGSRPAPLSSSTHNPQAYVNAAHSSSHPKNQNESPILNSFAFHERTSPSPQPQALDYKSRIQMTEMFRLLKELTTSKTPEKVLIREEAKFPVTKNVNSISLAREEEERSDKTDVTPGNTEMPTEIKIPVKEVEINNEAECEPIKIRN</sequence>
<name>A0ABQ5I437_9ASTR</name>
<feature type="region of interest" description="Disordered" evidence="1">
    <location>
        <begin position="158"/>
        <end position="180"/>
    </location>
</feature>
<reference evidence="2" key="1">
    <citation type="journal article" date="2022" name="Int. J. Mol. Sci.">
        <title>Draft Genome of Tanacetum Coccineum: Genomic Comparison of Closely Related Tanacetum-Family Plants.</title>
        <authorList>
            <person name="Yamashiro T."/>
            <person name="Shiraishi A."/>
            <person name="Nakayama K."/>
            <person name="Satake H."/>
        </authorList>
    </citation>
    <scope>NUCLEOTIDE SEQUENCE</scope>
</reference>
<gene>
    <name evidence="2" type="ORF">Tco_1082947</name>
</gene>
<feature type="compositionally biased region" description="Basic and acidic residues" evidence="1">
    <location>
        <begin position="159"/>
        <end position="170"/>
    </location>
</feature>
<dbReference type="EMBL" id="BQNB010020264">
    <property type="protein sequence ID" value="GJT94102.1"/>
    <property type="molecule type" value="Genomic_DNA"/>
</dbReference>